<dbReference type="GO" id="GO:0044183">
    <property type="term" value="F:protein folding chaperone"/>
    <property type="evidence" value="ECO:0007669"/>
    <property type="project" value="TreeGrafter"/>
</dbReference>
<dbReference type="RefSeq" id="WP_053551213.1">
    <property type="nucleotide sequence ID" value="NZ_CP010802.1"/>
</dbReference>
<dbReference type="HAMAP" id="MF_00303">
    <property type="entry name" value="Trigger_factor_Tig"/>
    <property type="match status" value="1"/>
</dbReference>
<dbReference type="GO" id="GO:0051083">
    <property type="term" value="P:'de novo' cotranslational protein folding"/>
    <property type="evidence" value="ECO:0007669"/>
    <property type="project" value="TreeGrafter"/>
</dbReference>
<keyword evidence="5 11" id="KW-0132">Cell division</keyword>
<dbReference type="GO" id="GO:0043335">
    <property type="term" value="P:protein unfolding"/>
    <property type="evidence" value="ECO:0007669"/>
    <property type="project" value="TreeGrafter"/>
</dbReference>
<dbReference type="InterPro" id="IPR008880">
    <property type="entry name" value="Trigger_fac_C"/>
</dbReference>
<dbReference type="Gene3D" id="3.30.70.1050">
    <property type="entry name" value="Trigger factor ribosome-binding domain"/>
    <property type="match status" value="1"/>
</dbReference>
<protein>
    <recommendedName>
        <fullName evidence="4 11">Trigger factor</fullName>
        <shortName evidence="11">TF</shortName>
        <ecNumber evidence="3 11">5.2.1.8</ecNumber>
    </recommendedName>
    <alternativeName>
        <fullName evidence="10 11">PPIase</fullName>
    </alternativeName>
</protein>
<evidence type="ECO:0000256" key="7">
    <source>
        <dbReference type="ARBA" id="ARBA00023186"/>
    </source>
</evidence>
<evidence type="ECO:0000256" key="1">
    <source>
        <dbReference type="ARBA" id="ARBA00000971"/>
    </source>
</evidence>
<dbReference type="STRING" id="1603606.DSOUD_2425"/>
<name>A0A0M3QG48_9BACT</name>
<keyword evidence="6 11" id="KW-0697">Rotamase</keyword>
<dbReference type="GO" id="GO:0051301">
    <property type="term" value="P:cell division"/>
    <property type="evidence" value="ECO:0007669"/>
    <property type="project" value="UniProtKB-KW"/>
</dbReference>
<evidence type="ECO:0000256" key="9">
    <source>
        <dbReference type="ARBA" id="ARBA00023306"/>
    </source>
</evidence>
<evidence type="ECO:0000256" key="5">
    <source>
        <dbReference type="ARBA" id="ARBA00022618"/>
    </source>
</evidence>
<dbReference type="PATRIC" id="fig|1603606.3.peg.2625"/>
<dbReference type="FunFam" id="3.10.50.40:FF:000001">
    <property type="entry name" value="Trigger factor"/>
    <property type="match status" value="1"/>
</dbReference>
<evidence type="ECO:0000256" key="10">
    <source>
        <dbReference type="ARBA" id="ARBA00029986"/>
    </source>
</evidence>
<proteinExistence type="inferred from homology"/>
<organism evidence="15 16">
    <name type="scientific">Desulfuromonas soudanensis</name>
    <dbReference type="NCBI Taxonomy" id="1603606"/>
    <lineage>
        <taxon>Bacteria</taxon>
        <taxon>Pseudomonadati</taxon>
        <taxon>Thermodesulfobacteriota</taxon>
        <taxon>Desulfuromonadia</taxon>
        <taxon>Desulfuromonadales</taxon>
        <taxon>Desulfuromonadaceae</taxon>
        <taxon>Desulfuromonas</taxon>
    </lineage>
</organism>
<dbReference type="SUPFAM" id="SSF109998">
    <property type="entry name" value="Triger factor/SurA peptide-binding domain-like"/>
    <property type="match status" value="1"/>
</dbReference>
<evidence type="ECO:0000256" key="8">
    <source>
        <dbReference type="ARBA" id="ARBA00023235"/>
    </source>
</evidence>
<evidence type="ECO:0000256" key="3">
    <source>
        <dbReference type="ARBA" id="ARBA00013194"/>
    </source>
</evidence>
<feature type="domain" description="PPIase FKBP-type" evidence="14">
    <location>
        <begin position="163"/>
        <end position="243"/>
    </location>
</feature>
<keyword evidence="8 11" id="KW-0413">Isomerase</keyword>
<comment type="subcellular location">
    <subcellularLocation>
        <location evidence="11">Cytoplasm</location>
    </subcellularLocation>
    <text evidence="11">About half TF is bound to the ribosome near the polypeptide exit tunnel while the other half is free in the cytoplasm.</text>
</comment>
<comment type="function">
    <text evidence="11">Involved in protein export. Acts as a chaperone by maintaining the newly synthesized protein in an open conformation. Functions as a peptidyl-prolyl cis-trans isomerase.</text>
</comment>
<dbReference type="Proteomes" id="UP000057158">
    <property type="component" value="Chromosome"/>
</dbReference>
<comment type="domain">
    <text evidence="11">Consists of 3 domains; the N-terminus binds the ribosome, the middle domain has PPIase activity, while the C-terminus has intrinsic chaperone activity on its own.</text>
</comment>
<dbReference type="PIRSF" id="PIRSF003095">
    <property type="entry name" value="Trigger_factor"/>
    <property type="match status" value="1"/>
</dbReference>
<comment type="catalytic activity">
    <reaction evidence="1 11 12">
        <text>[protein]-peptidylproline (omega=180) = [protein]-peptidylproline (omega=0)</text>
        <dbReference type="Rhea" id="RHEA:16237"/>
        <dbReference type="Rhea" id="RHEA-COMP:10747"/>
        <dbReference type="Rhea" id="RHEA-COMP:10748"/>
        <dbReference type="ChEBI" id="CHEBI:83833"/>
        <dbReference type="ChEBI" id="CHEBI:83834"/>
        <dbReference type="EC" id="5.2.1.8"/>
    </reaction>
</comment>
<dbReference type="Gene3D" id="1.10.3120.10">
    <property type="entry name" value="Trigger factor, C-terminal domain"/>
    <property type="match status" value="1"/>
</dbReference>
<evidence type="ECO:0000256" key="2">
    <source>
        <dbReference type="ARBA" id="ARBA00005464"/>
    </source>
</evidence>
<dbReference type="OrthoDB" id="9767721at2"/>
<dbReference type="InterPro" id="IPR001179">
    <property type="entry name" value="PPIase_FKBP_dom"/>
</dbReference>
<evidence type="ECO:0000256" key="6">
    <source>
        <dbReference type="ARBA" id="ARBA00023110"/>
    </source>
</evidence>
<dbReference type="InterPro" id="IPR037041">
    <property type="entry name" value="Trigger_fac_C_sf"/>
</dbReference>
<comment type="similarity">
    <text evidence="2 11 13">Belongs to the FKBP-type PPIase family. Tig subfamily.</text>
</comment>
<dbReference type="InterPro" id="IPR036611">
    <property type="entry name" value="Trigger_fac_ribosome-bd_sf"/>
</dbReference>
<keyword evidence="16" id="KW-1185">Reference proteome</keyword>
<evidence type="ECO:0000256" key="4">
    <source>
        <dbReference type="ARBA" id="ARBA00016902"/>
    </source>
</evidence>
<gene>
    <name evidence="11 15" type="primary">tig</name>
    <name evidence="15" type="ORF">DSOUD_2425</name>
</gene>
<dbReference type="PANTHER" id="PTHR30560">
    <property type="entry name" value="TRIGGER FACTOR CHAPERONE AND PEPTIDYL-PROLYL CIS/TRANS ISOMERASE"/>
    <property type="match status" value="1"/>
</dbReference>
<dbReference type="NCBIfam" id="TIGR00115">
    <property type="entry name" value="tig"/>
    <property type="match status" value="1"/>
</dbReference>
<evidence type="ECO:0000256" key="13">
    <source>
        <dbReference type="RuleBase" id="RU003914"/>
    </source>
</evidence>
<dbReference type="EMBL" id="CP010802">
    <property type="protein sequence ID" value="ALC17183.1"/>
    <property type="molecule type" value="Genomic_DNA"/>
</dbReference>
<dbReference type="Pfam" id="PF05698">
    <property type="entry name" value="Trigger_C"/>
    <property type="match status" value="1"/>
</dbReference>
<keyword evidence="7 11" id="KW-0143">Chaperone</keyword>
<dbReference type="SUPFAM" id="SSF54534">
    <property type="entry name" value="FKBP-like"/>
    <property type="match status" value="1"/>
</dbReference>
<dbReference type="EC" id="5.2.1.8" evidence="3 11"/>
<dbReference type="SUPFAM" id="SSF102735">
    <property type="entry name" value="Trigger factor ribosome-binding domain"/>
    <property type="match status" value="1"/>
</dbReference>
<dbReference type="KEGG" id="des:DSOUD_2425"/>
<dbReference type="InterPro" id="IPR008881">
    <property type="entry name" value="Trigger_fac_ribosome-bd_bac"/>
</dbReference>
<dbReference type="InterPro" id="IPR027304">
    <property type="entry name" value="Trigger_fact/SurA_dom_sf"/>
</dbReference>
<dbReference type="InterPro" id="IPR046357">
    <property type="entry name" value="PPIase_dom_sf"/>
</dbReference>
<evidence type="ECO:0000256" key="11">
    <source>
        <dbReference type="HAMAP-Rule" id="MF_00303"/>
    </source>
</evidence>
<evidence type="ECO:0000256" key="12">
    <source>
        <dbReference type="PROSITE-ProRule" id="PRU00277"/>
    </source>
</evidence>
<evidence type="ECO:0000313" key="15">
    <source>
        <dbReference type="EMBL" id="ALC17183.1"/>
    </source>
</evidence>
<dbReference type="GO" id="GO:0003755">
    <property type="term" value="F:peptidyl-prolyl cis-trans isomerase activity"/>
    <property type="evidence" value="ECO:0007669"/>
    <property type="project" value="UniProtKB-UniRule"/>
</dbReference>
<dbReference type="GO" id="GO:0043022">
    <property type="term" value="F:ribosome binding"/>
    <property type="evidence" value="ECO:0007669"/>
    <property type="project" value="TreeGrafter"/>
</dbReference>
<keyword evidence="9 11" id="KW-0131">Cell cycle</keyword>
<dbReference type="AlphaFoldDB" id="A0A0M3QG48"/>
<dbReference type="GO" id="GO:0005737">
    <property type="term" value="C:cytoplasm"/>
    <property type="evidence" value="ECO:0007669"/>
    <property type="project" value="UniProtKB-SubCell"/>
</dbReference>
<dbReference type="PANTHER" id="PTHR30560:SF3">
    <property type="entry name" value="TRIGGER FACTOR-LIKE PROTEIN TIG, CHLOROPLASTIC"/>
    <property type="match status" value="1"/>
</dbReference>
<dbReference type="PROSITE" id="PS50059">
    <property type="entry name" value="FKBP_PPIASE"/>
    <property type="match status" value="1"/>
</dbReference>
<accession>A0A0M3QG48</accession>
<dbReference type="GO" id="GO:0015031">
    <property type="term" value="P:protein transport"/>
    <property type="evidence" value="ECO:0007669"/>
    <property type="project" value="UniProtKB-UniRule"/>
</dbReference>
<evidence type="ECO:0000259" key="14">
    <source>
        <dbReference type="PROSITE" id="PS50059"/>
    </source>
</evidence>
<dbReference type="InterPro" id="IPR005215">
    <property type="entry name" value="Trig_fac"/>
</dbReference>
<dbReference type="Pfam" id="PF00254">
    <property type="entry name" value="FKBP_C"/>
    <property type="match status" value="1"/>
</dbReference>
<sequence length="441" mass="49862">MNVKIEDLSSVKKKLSFEVPAEQVDSEIQKAYKKIAKTAKVKGFRAGKVPQPILEKHYGPQMEEQVLGRLINDSYFKALVEHRIPAISDPEIIENSPLEKGKIFSYEAQVEVKPEIEVKDYAGLALQKEKFAPDAKVIDERIEEMRAARAQIEVTSRKTARSGDSVVIDFEGFVDGVPFEGGAAEGHVLELGSGSFIPGFEEQLEGMKREEERDIEVTFPENYGNKDLAGKPALFKVKLHEIKEKVLPELDDEFARGFGLETFAELRQKLDEDYQTQERNRVEGDLRERLVTALIERNPVEVPEAMLAGQLDYMLENIRNRMKSQGMTIEMLGMNETSFKAMYRETGVKQVQGSLLLEALARQENLKVEDSEIDGKLEEIARMANAPLEAVKKHYAGEDARRGLISQIAEEKVVQFLLEKAKIEEVDKDQLTTQNSNDDKE</sequence>
<evidence type="ECO:0000313" key="16">
    <source>
        <dbReference type="Proteomes" id="UP000057158"/>
    </source>
</evidence>
<dbReference type="Pfam" id="PF05697">
    <property type="entry name" value="Trigger_N"/>
    <property type="match status" value="1"/>
</dbReference>
<dbReference type="Gene3D" id="3.10.50.40">
    <property type="match status" value="1"/>
</dbReference>
<reference evidence="15 16" key="1">
    <citation type="submission" date="2015-07" db="EMBL/GenBank/DDBJ databases">
        <title>Isolation and Genomic Characterization of a Novel Halophilic Metal-Reducing Deltaproteobacterium from the Deep Subsurface.</title>
        <authorList>
            <person name="Badalamenti J.P."/>
            <person name="Summers Z.M."/>
            <person name="Gralnick J.A."/>
            <person name="Bond D.R."/>
        </authorList>
    </citation>
    <scope>NUCLEOTIDE SEQUENCE [LARGE SCALE GENOMIC DNA]</scope>
    <source>
        <strain evidence="15 16">WTL</strain>
    </source>
</reference>
<keyword evidence="11" id="KW-0963">Cytoplasm</keyword>